<evidence type="ECO:0000313" key="10">
    <source>
        <dbReference type="EMBL" id="MCP1727046.1"/>
    </source>
</evidence>
<dbReference type="GO" id="GO:0004674">
    <property type="term" value="F:protein serine/threonine kinase activity"/>
    <property type="evidence" value="ECO:0007669"/>
    <property type="project" value="UniProtKB-EC"/>
</dbReference>
<evidence type="ECO:0000256" key="7">
    <source>
        <dbReference type="SAM" id="Phobius"/>
    </source>
</evidence>
<feature type="compositionally biased region" description="Basic and acidic residues" evidence="6">
    <location>
        <begin position="524"/>
        <end position="534"/>
    </location>
</feature>
<feature type="domain" description="Protein kinase" evidence="8">
    <location>
        <begin position="8"/>
        <end position="272"/>
    </location>
</feature>
<evidence type="ECO:0000256" key="1">
    <source>
        <dbReference type="ARBA" id="ARBA00022679"/>
    </source>
</evidence>
<evidence type="ECO:0000256" key="2">
    <source>
        <dbReference type="ARBA" id="ARBA00022741"/>
    </source>
</evidence>
<evidence type="ECO:0000256" key="6">
    <source>
        <dbReference type="SAM" id="MobiDB-lite"/>
    </source>
</evidence>
<feature type="region of interest" description="Disordered" evidence="6">
    <location>
        <begin position="519"/>
        <end position="554"/>
    </location>
</feature>
<proteinExistence type="predicted"/>
<reference evidence="10 11" key="1">
    <citation type="submission" date="2022-03" db="EMBL/GenBank/DDBJ databases">
        <title>Genomic Encyclopedia of Type Strains, Phase III (KMG-III): the genomes of soil and plant-associated and newly described type strains.</title>
        <authorList>
            <person name="Whitman W."/>
        </authorList>
    </citation>
    <scope>NUCLEOTIDE SEQUENCE [LARGE SCALE GENOMIC DNA]</scope>
    <source>
        <strain evidence="10 11">BSker1</strain>
    </source>
</reference>
<evidence type="ECO:0000259" key="9">
    <source>
        <dbReference type="PROSITE" id="PS50885"/>
    </source>
</evidence>
<feature type="domain" description="HAMP" evidence="9">
    <location>
        <begin position="472"/>
        <end position="524"/>
    </location>
</feature>
<evidence type="ECO:0000256" key="4">
    <source>
        <dbReference type="ARBA" id="ARBA00022840"/>
    </source>
</evidence>
<accession>A0ABT1G6X1</accession>
<dbReference type="InterPro" id="IPR000719">
    <property type="entry name" value="Prot_kinase_dom"/>
</dbReference>
<dbReference type="PANTHER" id="PTHR43289:SF6">
    <property type="entry name" value="SERINE_THREONINE-PROTEIN KINASE NEKL-3"/>
    <property type="match status" value="1"/>
</dbReference>
<dbReference type="SUPFAM" id="SSF103190">
    <property type="entry name" value="Sensory domain-like"/>
    <property type="match status" value="1"/>
</dbReference>
<gene>
    <name evidence="10" type="ORF">J2T60_001011</name>
</gene>
<feature type="transmembrane region" description="Helical" evidence="7">
    <location>
        <begin position="449"/>
        <end position="470"/>
    </location>
</feature>
<evidence type="ECO:0000256" key="5">
    <source>
        <dbReference type="PROSITE-ProRule" id="PRU10141"/>
    </source>
</evidence>
<keyword evidence="1 10" id="KW-0808">Transferase</keyword>
<dbReference type="SMART" id="SM00220">
    <property type="entry name" value="S_TKc"/>
    <property type="match status" value="1"/>
</dbReference>
<evidence type="ECO:0000259" key="8">
    <source>
        <dbReference type="PROSITE" id="PS50011"/>
    </source>
</evidence>
<dbReference type="Gene3D" id="3.30.200.20">
    <property type="entry name" value="Phosphorylase Kinase, domain 1"/>
    <property type="match status" value="1"/>
</dbReference>
<dbReference type="SMART" id="SM00304">
    <property type="entry name" value="HAMP"/>
    <property type="match status" value="1"/>
</dbReference>
<keyword evidence="7" id="KW-1133">Transmembrane helix</keyword>
<dbReference type="InterPro" id="IPR008271">
    <property type="entry name" value="Ser/Thr_kinase_AS"/>
</dbReference>
<feature type="binding site" evidence="5">
    <location>
        <position position="37"/>
    </location>
    <ligand>
        <name>ATP</name>
        <dbReference type="ChEBI" id="CHEBI:30616"/>
    </ligand>
</feature>
<dbReference type="Pfam" id="PF00069">
    <property type="entry name" value="Pkinase"/>
    <property type="match status" value="1"/>
</dbReference>
<dbReference type="RefSeq" id="WP_253446301.1">
    <property type="nucleotide sequence ID" value="NZ_JALJYF010000001.1"/>
</dbReference>
<dbReference type="SUPFAM" id="SSF158472">
    <property type="entry name" value="HAMP domain-like"/>
    <property type="match status" value="1"/>
</dbReference>
<dbReference type="PROSITE" id="PS50011">
    <property type="entry name" value="PROTEIN_KINASE_DOM"/>
    <property type="match status" value="1"/>
</dbReference>
<protein>
    <submittedName>
        <fullName evidence="10">Serine/threonine-protein kinase</fullName>
        <ecNumber evidence="10">2.7.11.1</ecNumber>
    </submittedName>
</protein>
<dbReference type="Gene3D" id="1.10.510.10">
    <property type="entry name" value="Transferase(Phosphotransferase) domain 1"/>
    <property type="match status" value="1"/>
</dbReference>
<dbReference type="Pfam" id="PF00672">
    <property type="entry name" value="HAMP"/>
    <property type="match status" value="1"/>
</dbReference>
<keyword evidence="3 10" id="KW-0418">Kinase</keyword>
<dbReference type="InterPro" id="IPR003660">
    <property type="entry name" value="HAMP_dom"/>
</dbReference>
<dbReference type="CDD" id="cd06225">
    <property type="entry name" value="HAMP"/>
    <property type="match status" value="1"/>
</dbReference>
<dbReference type="PANTHER" id="PTHR43289">
    <property type="entry name" value="MITOGEN-ACTIVATED PROTEIN KINASE KINASE KINASE 20-RELATED"/>
    <property type="match status" value="1"/>
</dbReference>
<dbReference type="Gene3D" id="6.10.340.10">
    <property type="match status" value="1"/>
</dbReference>
<dbReference type="PROSITE" id="PS00107">
    <property type="entry name" value="PROTEIN_KINASE_ATP"/>
    <property type="match status" value="1"/>
</dbReference>
<feature type="transmembrane region" description="Helical" evidence="7">
    <location>
        <begin position="291"/>
        <end position="312"/>
    </location>
</feature>
<sequence>MALNLGRYELGPEIGRGNMAVVHRAFDPRLQRQLAVKILHAEFSGEKRHRRAFLAEAHAAGRLSHPGITTIHDVGESNGKPFMAMELLEGATLQQRLDSEGPLSAREVVDIGIQLAEALDYAHRAGVVHRDVKAENVVMTGQAMGVKLTDFGIARLLQEGAEEGEAVSAVVGTPNYMAPEQIRDEAVDGRADLYALGVLLYRLLSGRLPFARGTTRATLDAILNKRAPRLRSRDEQTPDALISIVETLMSRLPVDRYQTGAELAEDLRQVQLEMDSQKRQAGWGMPISVKWPAALGLMVALILVLGATAVYYHQRAVMTQLVFDYGGSMAEVIATESAEDLLLGDAVAVQAMVEDMQRNQQMVYLRLSDHNGRVMASTEADERGELASNLFTGEILARGEGEQQVGRYRDDGAERFLFQSPVIYQDRVIGGLALGISARPLSGALRTSLVAMGALMVATILTVLLGAYVLSRRLKLPLRVLGSGLDRVAAGDYSYRIRMRRRDEFGEAFARYNLMTESLQGQQESERSQQRRDPSVAVRQRLSRGQGTQPIDSE</sequence>
<dbReference type="PROSITE" id="PS00108">
    <property type="entry name" value="PROTEIN_KINASE_ST"/>
    <property type="match status" value="1"/>
</dbReference>
<keyword evidence="4 5" id="KW-0067">ATP-binding</keyword>
<dbReference type="PROSITE" id="PS50885">
    <property type="entry name" value="HAMP"/>
    <property type="match status" value="1"/>
</dbReference>
<keyword evidence="11" id="KW-1185">Reference proteome</keyword>
<keyword evidence="7" id="KW-0472">Membrane</keyword>
<dbReference type="InterPro" id="IPR029151">
    <property type="entry name" value="Sensor-like_sf"/>
</dbReference>
<evidence type="ECO:0000313" key="11">
    <source>
        <dbReference type="Proteomes" id="UP001523550"/>
    </source>
</evidence>
<keyword evidence="7" id="KW-0812">Transmembrane</keyword>
<dbReference type="SUPFAM" id="SSF56112">
    <property type="entry name" value="Protein kinase-like (PK-like)"/>
    <property type="match status" value="1"/>
</dbReference>
<comment type="caution">
    <text evidence="10">The sequence shown here is derived from an EMBL/GenBank/DDBJ whole genome shotgun (WGS) entry which is preliminary data.</text>
</comment>
<organism evidence="10 11">
    <name type="scientific">Natronospira proteinivora</name>
    <dbReference type="NCBI Taxonomy" id="1807133"/>
    <lineage>
        <taxon>Bacteria</taxon>
        <taxon>Pseudomonadati</taxon>
        <taxon>Pseudomonadota</taxon>
        <taxon>Gammaproteobacteria</taxon>
        <taxon>Natronospirales</taxon>
        <taxon>Natronospiraceae</taxon>
        <taxon>Natronospira</taxon>
    </lineage>
</organism>
<feature type="compositionally biased region" description="Polar residues" evidence="6">
    <location>
        <begin position="543"/>
        <end position="554"/>
    </location>
</feature>
<dbReference type="CDD" id="cd14014">
    <property type="entry name" value="STKc_PknB_like"/>
    <property type="match status" value="1"/>
</dbReference>
<evidence type="ECO:0000256" key="3">
    <source>
        <dbReference type="ARBA" id="ARBA00022777"/>
    </source>
</evidence>
<dbReference type="EC" id="2.7.11.1" evidence="10"/>
<dbReference type="InterPro" id="IPR017441">
    <property type="entry name" value="Protein_kinase_ATP_BS"/>
</dbReference>
<dbReference type="Proteomes" id="UP001523550">
    <property type="component" value="Unassembled WGS sequence"/>
</dbReference>
<name>A0ABT1G6X1_9GAMM</name>
<dbReference type="EMBL" id="JALJYF010000001">
    <property type="protein sequence ID" value="MCP1727046.1"/>
    <property type="molecule type" value="Genomic_DNA"/>
</dbReference>
<dbReference type="InterPro" id="IPR011009">
    <property type="entry name" value="Kinase-like_dom_sf"/>
</dbReference>
<keyword evidence="2 5" id="KW-0547">Nucleotide-binding</keyword>